<reference evidence="3" key="1">
    <citation type="submission" date="2017-06" db="EMBL/GenBank/DDBJ databases">
        <authorList>
            <person name="Varghese N."/>
            <person name="Submissions S."/>
        </authorList>
    </citation>
    <scope>NUCLEOTIDE SEQUENCE [LARGE SCALE GENOMIC DNA]</scope>
    <source>
        <strain evidence="3">DSM 15668</strain>
    </source>
</reference>
<keyword evidence="3" id="KW-1185">Reference proteome</keyword>
<sequence length="108" mass="12157">MRKLTLITLPLLFVISCGQSGVLNKDLIYKAKEKGAPGDVVFSHVYHVKVKKQKCSSCHPELFKKKFGYDKITMQLIWEGKSCGACHNGQKAFSAKDKNQCIRCHSIK</sequence>
<proteinExistence type="predicted"/>
<evidence type="ECO:0000313" key="2">
    <source>
        <dbReference type="EMBL" id="SNR65236.1"/>
    </source>
</evidence>
<dbReference type="RefSeq" id="WP_089322410.1">
    <property type="nucleotide sequence ID" value="NZ_FZOB01000002.1"/>
</dbReference>
<dbReference type="EMBL" id="FZOB01000002">
    <property type="protein sequence ID" value="SNR65236.1"/>
    <property type="molecule type" value="Genomic_DNA"/>
</dbReference>
<dbReference type="OrthoDB" id="14108at2"/>
<dbReference type="PROSITE" id="PS51257">
    <property type="entry name" value="PROKAR_LIPOPROTEIN"/>
    <property type="match status" value="1"/>
</dbReference>
<protein>
    <submittedName>
        <fullName evidence="2">C(7)-type cytochrome triheme domain-containing protein</fullName>
    </submittedName>
</protein>
<feature type="domain" description="Cytochrome c7-like" evidence="1">
    <location>
        <begin position="40"/>
        <end position="106"/>
    </location>
</feature>
<dbReference type="AlphaFoldDB" id="A0A238Y1Q7"/>
<dbReference type="NCBIfam" id="TIGR04257">
    <property type="entry name" value="nanowire_3heme"/>
    <property type="match status" value="1"/>
</dbReference>
<dbReference type="InterPro" id="IPR026352">
    <property type="entry name" value="Nanowire_3heme"/>
</dbReference>
<organism evidence="2 3">
    <name type="scientific">Desulfurobacterium atlanticum</name>
    <dbReference type="NCBI Taxonomy" id="240169"/>
    <lineage>
        <taxon>Bacteria</taxon>
        <taxon>Pseudomonadati</taxon>
        <taxon>Aquificota</taxon>
        <taxon>Aquificia</taxon>
        <taxon>Desulfurobacteriales</taxon>
        <taxon>Desulfurobacteriaceae</taxon>
        <taxon>Desulfurobacterium</taxon>
    </lineage>
</organism>
<name>A0A238Y1Q7_9BACT</name>
<evidence type="ECO:0000313" key="3">
    <source>
        <dbReference type="Proteomes" id="UP000198405"/>
    </source>
</evidence>
<dbReference type="Proteomes" id="UP000198405">
    <property type="component" value="Unassembled WGS sequence"/>
</dbReference>
<evidence type="ECO:0000259" key="1">
    <source>
        <dbReference type="Pfam" id="PF14522"/>
    </source>
</evidence>
<dbReference type="InterPro" id="IPR036280">
    <property type="entry name" value="Multihaem_cyt_sf"/>
</dbReference>
<accession>A0A238Y1Q7</accession>
<dbReference type="InterPro" id="IPR029467">
    <property type="entry name" value="Cyt_c7-like"/>
</dbReference>
<gene>
    <name evidence="2" type="ORF">SAMN06265340_10255</name>
</gene>
<dbReference type="Gene3D" id="3.90.10.10">
    <property type="entry name" value="Cytochrome C3"/>
    <property type="match status" value="1"/>
</dbReference>
<dbReference type="PANTHER" id="PTHR39425:SF1">
    <property type="entry name" value="CYTOCHROME C7-LIKE DOMAIN-CONTAINING PROTEIN"/>
    <property type="match status" value="1"/>
</dbReference>
<dbReference type="CDD" id="cd08168">
    <property type="entry name" value="Cytochrom_C3"/>
    <property type="match status" value="1"/>
</dbReference>
<dbReference type="PANTHER" id="PTHR39425">
    <property type="entry name" value="LIPOPROTEIN CYTOCHROME C"/>
    <property type="match status" value="1"/>
</dbReference>
<dbReference type="Pfam" id="PF14522">
    <property type="entry name" value="Cytochrome_C7"/>
    <property type="match status" value="1"/>
</dbReference>
<dbReference type="SUPFAM" id="SSF48695">
    <property type="entry name" value="Multiheme cytochromes"/>
    <property type="match status" value="1"/>
</dbReference>